<evidence type="ECO:0000256" key="1">
    <source>
        <dbReference type="ARBA" id="ARBA00022842"/>
    </source>
</evidence>
<dbReference type="CDD" id="cd04182">
    <property type="entry name" value="GT_2_like_f"/>
    <property type="match status" value="1"/>
</dbReference>
<keyword evidence="1" id="KW-0460">Magnesium</keyword>
<dbReference type="GO" id="GO:0016779">
    <property type="term" value="F:nucleotidyltransferase activity"/>
    <property type="evidence" value="ECO:0007669"/>
    <property type="project" value="UniProtKB-ARBA"/>
</dbReference>
<dbReference type="PANTHER" id="PTHR43777:SF1">
    <property type="entry name" value="MOLYBDENUM COFACTOR CYTIDYLYLTRANSFERASE"/>
    <property type="match status" value="1"/>
</dbReference>
<gene>
    <name evidence="3" type="ORF">GL300_02490</name>
</gene>
<feature type="domain" description="MobA-like NTP transferase" evidence="2">
    <location>
        <begin position="6"/>
        <end position="156"/>
    </location>
</feature>
<dbReference type="Proteomes" id="UP000449846">
    <property type="component" value="Unassembled WGS sequence"/>
</dbReference>
<protein>
    <submittedName>
        <fullName evidence="3">NTP transferase domain-containing protein</fullName>
    </submittedName>
</protein>
<comment type="caution">
    <text evidence="3">The sequence shown here is derived from an EMBL/GenBank/DDBJ whole genome shotgun (WGS) entry which is preliminary data.</text>
</comment>
<name>A0A844HHZ6_9RHOB</name>
<proteinExistence type="predicted"/>
<dbReference type="InterPro" id="IPR025877">
    <property type="entry name" value="MobA-like_NTP_Trfase"/>
</dbReference>
<dbReference type="EMBL" id="WMIG01000001">
    <property type="protein sequence ID" value="MTH58074.1"/>
    <property type="molecule type" value="Genomic_DNA"/>
</dbReference>
<reference evidence="3 4" key="1">
    <citation type="submission" date="2019-11" db="EMBL/GenBank/DDBJ databases">
        <authorList>
            <person name="Dong K."/>
        </authorList>
    </citation>
    <scope>NUCLEOTIDE SEQUENCE [LARGE SCALE GENOMIC DNA]</scope>
    <source>
        <strain evidence="3 4">NBRC 112902</strain>
    </source>
</reference>
<evidence type="ECO:0000313" key="4">
    <source>
        <dbReference type="Proteomes" id="UP000449846"/>
    </source>
</evidence>
<sequence>MRLAIIVLAAGRSRRFGSRDKLRVPLEGRPVAQHVVRLLRGQPSAIRIVVLRDRRLAGMFRGFRVVRIDRAAQGLSLAAGLRAATRAGASHALVLLADMPRVTRADLRRILHGALTHPAMASAKTPMPPALIPRHLFPLALANRRDQGAGAILRQRPDLILHELAEAHLVDIDRPQDLVRLRPKAIAAGSAES</sequence>
<keyword evidence="3" id="KW-0808">Transferase</keyword>
<dbReference type="InterPro" id="IPR029044">
    <property type="entry name" value="Nucleotide-diphossugar_trans"/>
</dbReference>
<dbReference type="AlphaFoldDB" id="A0A844HHZ6"/>
<dbReference type="Gene3D" id="3.90.550.10">
    <property type="entry name" value="Spore Coat Polysaccharide Biosynthesis Protein SpsA, Chain A"/>
    <property type="match status" value="1"/>
</dbReference>
<organism evidence="3 4">
    <name type="scientific">Paracoccus litorisediminis</name>
    <dbReference type="NCBI Taxonomy" id="2006130"/>
    <lineage>
        <taxon>Bacteria</taxon>
        <taxon>Pseudomonadati</taxon>
        <taxon>Pseudomonadota</taxon>
        <taxon>Alphaproteobacteria</taxon>
        <taxon>Rhodobacterales</taxon>
        <taxon>Paracoccaceae</taxon>
        <taxon>Paracoccus</taxon>
    </lineage>
</organism>
<dbReference type="PANTHER" id="PTHR43777">
    <property type="entry name" value="MOLYBDENUM COFACTOR CYTIDYLYLTRANSFERASE"/>
    <property type="match status" value="1"/>
</dbReference>
<keyword evidence="4" id="KW-1185">Reference proteome</keyword>
<dbReference type="SUPFAM" id="SSF53448">
    <property type="entry name" value="Nucleotide-diphospho-sugar transferases"/>
    <property type="match status" value="1"/>
</dbReference>
<accession>A0A844HHZ6</accession>
<dbReference type="RefSeq" id="WP_155037980.1">
    <property type="nucleotide sequence ID" value="NZ_JBHGCD010000001.1"/>
</dbReference>
<evidence type="ECO:0000313" key="3">
    <source>
        <dbReference type="EMBL" id="MTH58074.1"/>
    </source>
</evidence>
<evidence type="ECO:0000259" key="2">
    <source>
        <dbReference type="Pfam" id="PF12804"/>
    </source>
</evidence>
<dbReference type="Pfam" id="PF12804">
    <property type="entry name" value="NTP_transf_3"/>
    <property type="match status" value="1"/>
</dbReference>
<dbReference type="OrthoDB" id="9779263at2"/>